<dbReference type="SUPFAM" id="SSF110849">
    <property type="entry name" value="ParB/Sulfiredoxin"/>
    <property type="match status" value="1"/>
</dbReference>
<dbReference type="EMBL" id="CP009997">
    <property type="protein sequence ID" value="AJJ36188.1"/>
    <property type="molecule type" value="Genomic_DNA"/>
</dbReference>
<sequence>MAVKSMALKEQLLKRGHTPRATSNNVAILPVSEIPLNLTLAQLRPNPDNPRTSRNPKYEEIKASIRARGLDSIPKVTKDPENEEDVYIFSDGGNTRYSILMELWTETQDERFRHIQCIFKPWPGRLQCLIGHLAENDVRGDLSFIEKALGIAKVRSIYETQLGKIVSQRELETLLRTDGYPITQSNISRMNYTVEHLYPYIPTLLNSGMGRPQIIQLIALRTAAQKYWDHSSINYDLLDKFDDIFGQVCRTLDNPESFTYEVFKDELIGSLLKALPTPDNTYDRWLIELDPTEQNRRKLFGEPIQTPRHHLDEKTTVKPIYLPSEISDNAIPPAQISHSSPRKQSNKEEQLDLYQQPKESVRATTSLVNPTPVTPIAEPRSCMADTPQLQQSSVAFANTGLEPVTDIWLISKLQDDIEHLQDMAFRLAFELAESMGLESSLQENKQRMSAGYSFINLNSATLAPEAQLLITLCAESGSPSGTLAFLAISITGSAASLGEPRLNDIYAVKYLRLLRILRRLRELQREEACNLQTCKDAYDA</sequence>
<name>A0ABN4FFC0_9GAMM</name>
<proteinExistence type="predicted"/>
<evidence type="ECO:0000313" key="2">
    <source>
        <dbReference type="EMBL" id="AJJ36188.1"/>
    </source>
</evidence>
<dbReference type="NCBIfam" id="TIGR03764">
    <property type="entry name" value="ICE_PFGI_1_parB"/>
    <property type="match status" value="1"/>
</dbReference>
<feature type="region of interest" description="Disordered" evidence="1">
    <location>
        <begin position="331"/>
        <end position="351"/>
    </location>
</feature>
<organism evidence="2 3">
    <name type="scientific">Yersinia rochesterensis</name>
    <dbReference type="NCBI Taxonomy" id="1604335"/>
    <lineage>
        <taxon>Bacteria</taxon>
        <taxon>Pseudomonadati</taxon>
        <taxon>Pseudomonadota</taxon>
        <taxon>Gammaproteobacteria</taxon>
        <taxon>Enterobacterales</taxon>
        <taxon>Yersiniaceae</taxon>
        <taxon>Yersinia</taxon>
    </lineage>
</organism>
<keyword evidence="3" id="KW-1185">Reference proteome</keyword>
<evidence type="ECO:0000256" key="1">
    <source>
        <dbReference type="SAM" id="MobiDB-lite"/>
    </source>
</evidence>
<dbReference type="InterPro" id="IPR022304">
    <property type="entry name" value="ICE_PFGI_1_ParB"/>
</dbReference>
<evidence type="ECO:0000313" key="3">
    <source>
        <dbReference type="Proteomes" id="UP000031883"/>
    </source>
</evidence>
<gene>
    <name evidence="2" type="ORF">CH54_2155</name>
</gene>
<dbReference type="InterPro" id="IPR036086">
    <property type="entry name" value="ParB/Sulfiredoxin_sf"/>
</dbReference>
<accession>A0ABN4FFC0</accession>
<dbReference type="RefSeq" id="WP_042562537.1">
    <property type="nucleotide sequence ID" value="NZ_CP009997.1"/>
</dbReference>
<dbReference type="Proteomes" id="UP000031883">
    <property type="component" value="Chromosome"/>
</dbReference>
<protein>
    <submittedName>
        <fullName evidence="2">ParB-like nuclease domain protein</fullName>
    </submittedName>
</protein>
<reference evidence="2 3" key="1">
    <citation type="journal article" date="2015" name="Genome Announc.">
        <title>Thirty-Two Complete Genome Assemblies of Nine Yersinia Species, Including Y. pestis, Y. pseudotuberculosis, and Y. enterocolitica.</title>
        <authorList>
            <person name="Johnson S.L."/>
            <person name="Daligault H.E."/>
            <person name="Davenport K.W."/>
            <person name="Jaissle J."/>
            <person name="Frey K.G."/>
            <person name="Ladner J.T."/>
            <person name="Broomall S.M."/>
            <person name="Bishop-Lilly K.A."/>
            <person name="Bruce D.C."/>
            <person name="Coyne S.R."/>
            <person name="Gibbons H.S."/>
            <person name="Lo C.C."/>
            <person name="Munk A.C."/>
            <person name="Rosenzweig C.N."/>
            <person name="Koroleva G.I."/>
            <person name="Palacios G.F."/>
            <person name="Redden C.L."/>
            <person name="Xu Y."/>
            <person name="Minogue T.D."/>
            <person name="Chain P.S."/>
        </authorList>
    </citation>
    <scope>NUCLEOTIDE SEQUENCE [LARGE SCALE GENOMIC DNA]</scope>
    <source>
        <strain evidence="2 3">Y231</strain>
    </source>
</reference>